<gene>
    <name evidence="2" type="ORF">GFN93_14050</name>
</gene>
<dbReference type="EMBL" id="WIRE01000001">
    <property type="protein sequence ID" value="MQX54374.1"/>
    <property type="molecule type" value="Genomic_DNA"/>
</dbReference>
<comment type="caution">
    <text evidence="2">The sequence shown here is derived from an EMBL/GenBank/DDBJ whole genome shotgun (WGS) entry which is preliminary data.</text>
</comment>
<evidence type="ECO:0000313" key="2">
    <source>
        <dbReference type="EMBL" id="MQX54374.1"/>
    </source>
</evidence>
<reference evidence="2 3" key="1">
    <citation type="submission" date="2019-10" db="EMBL/GenBank/DDBJ databases">
        <title>Alcanivorax sp.PA15-N-34 draft genome sequence.</title>
        <authorList>
            <person name="Liao X."/>
            <person name="Shao Z."/>
        </authorList>
    </citation>
    <scope>NUCLEOTIDE SEQUENCE [LARGE SCALE GENOMIC DNA]</scope>
    <source>
        <strain evidence="2 3">PA15-N-34</strain>
    </source>
</reference>
<proteinExistence type="predicted"/>
<dbReference type="Proteomes" id="UP000469421">
    <property type="component" value="Unassembled WGS sequence"/>
</dbReference>
<keyword evidence="3" id="KW-1185">Reference proteome</keyword>
<evidence type="ECO:0000313" key="3">
    <source>
        <dbReference type="Proteomes" id="UP000469421"/>
    </source>
</evidence>
<accession>A0A6N7LYW8</accession>
<name>A0A6N7LYW8_9GAMM</name>
<feature type="transmembrane region" description="Helical" evidence="1">
    <location>
        <begin position="34"/>
        <end position="55"/>
    </location>
</feature>
<dbReference type="RefSeq" id="WP_153501650.1">
    <property type="nucleotide sequence ID" value="NZ_WIRE01000001.1"/>
</dbReference>
<protein>
    <submittedName>
        <fullName evidence="2">Uncharacterized protein</fullName>
    </submittedName>
</protein>
<sequence>MTMVCGLTLVGLWPDRHGEHGSYRGSVRALPAALKFGCVFGYANIELITAFYIPFSL</sequence>
<dbReference type="AlphaFoldDB" id="A0A6N7LYW8"/>
<keyword evidence="1" id="KW-0472">Membrane</keyword>
<organism evidence="2 3">
    <name type="scientific">Alcanivorax sediminis</name>
    <dbReference type="NCBI Taxonomy" id="2663008"/>
    <lineage>
        <taxon>Bacteria</taxon>
        <taxon>Pseudomonadati</taxon>
        <taxon>Pseudomonadota</taxon>
        <taxon>Gammaproteobacteria</taxon>
        <taxon>Oceanospirillales</taxon>
        <taxon>Alcanivoracaceae</taxon>
        <taxon>Alcanivorax</taxon>
    </lineage>
</organism>
<evidence type="ECO:0000256" key="1">
    <source>
        <dbReference type="SAM" id="Phobius"/>
    </source>
</evidence>
<keyword evidence="1" id="KW-0812">Transmembrane</keyword>
<keyword evidence="1" id="KW-1133">Transmembrane helix</keyword>